<dbReference type="AlphaFoldDB" id="A0A8X7PYF9"/>
<keyword evidence="3" id="KW-1185">Reference proteome</keyword>
<name>A0A8X7PYF9_BRACI</name>
<gene>
    <name evidence="2" type="ORF">Bca52824_078996</name>
</gene>
<evidence type="ECO:0000256" key="1">
    <source>
        <dbReference type="SAM" id="MobiDB-lite"/>
    </source>
</evidence>
<protein>
    <submittedName>
        <fullName evidence="2">Uncharacterized protein</fullName>
    </submittedName>
</protein>
<feature type="region of interest" description="Disordered" evidence="1">
    <location>
        <begin position="1"/>
        <end position="25"/>
    </location>
</feature>
<feature type="compositionally biased region" description="Polar residues" evidence="1">
    <location>
        <begin position="50"/>
        <end position="62"/>
    </location>
</feature>
<accession>A0A8X7PYF9</accession>
<dbReference type="EMBL" id="JAAMPC010000015">
    <property type="protein sequence ID" value="KAG2259702.1"/>
    <property type="molecule type" value="Genomic_DNA"/>
</dbReference>
<feature type="region of interest" description="Disordered" evidence="1">
    <location>
        <begin position="41"/>
        <end position="62"/>
    </location>
</feature>
<sequence>MDDKPATSTRPCTIKELTPQGKNQSTKTLTAEMLATLAVTGSEDEGRLQQPKTTLIRTSDRH</sequence>
<feature type="compositionally biased region" description="Polar residues" evidence="1">
    <location>
        <begin position="1"/>
        <end position="11"/>
    </location>
</feature>
<evidence type="ECO:0000313" key="2">
    <source>
        <dbReference type="EMBL" id="KAG2259702.1"/>
    </source>
</evidence>
<comment type="caution">
    <text evidence="2">The sequence shown here is derived from an EMBL/GenBank/DDBJ whole genome shotgun (WGS) entry which is preliminary data.</text>
</comment>
<dbReference type="Proteomes" id="UP000886595">
    <property type="component" value="Unassembled WGS sequence"/>
</dbReference>
<organism evidence="2 3">
    <name type="scientific">Brassica carinata</name>
    <name type="common">Ethiopian mustard</name>
    <name type="synonym">Abyssinian cabbage</name>
    <dbReference type="NCBI Taxonomy" id="52824"/>
    <lineage>
        <taxon>Eukaryota</taxon>
        <taxon>Viridiplantae</taxon>
        <taxon>Streptophyta</taxon>
        <taxon>Embryophyta</taxon>
        <taxon>Tracheophyta</taxon>
        <taxon>Spermatophyta</taxon>
        <taxon>Magnoliopsida</taxon>
        <taxon>eudicotyledons</taxon>
        <taxon>Gunneridae</taxon>
        <taxon>Pentapetalae</taxon>
        <taxon>rosids</taxon>
        <taxon>malvids</taxon>
        <taxon>Brassicales</taxon>
        <taxon>Brassicaceae</taxon>
        <taxon>Brassiceae</taxon>
        <taxon>Brassica</taxon>
    </lineage>
</organism>
<proteinExistence type="predicted"/>
<reference evidence="2 3" key="1">
    <citation type="submission" date="2020-02" db="EMBL/GenBank/DDBJ databases">
        <authorList>
            <person name="Ma Q."/>
            <person name="Huang Y."/>
            <person name="Song X."/>
            <person name="Pei D."/>
        </authorList>
    </citation>
    <scope>NUCLEOTIDE SEQUENCE [LARGE SCALE GENOMIC DNA]</scope>
    <source>
        <strain evidence="2">Sxm20200214</strain>
        <tissue evidence="2">Leaf</tissue>
    </source>
</reference>
<evidence type="ECO:0000313" key="3">
    <source>
        <dbReference type="Proteomes" id="UP000886595"/>
    </source>
</evidence>